<reference evidence="14" key="3">
    <citation type="submission" date="2015-06" db="UniProtKB">
        <authorList>
            <consortium name="EnsemblMetazoa"/>
        </authorList>
    </citation>
    <scope>IDENTIFICATION</scope>
</reference>
<evidence type="ECO:0000313" key="15">
    <source>
        <dbReference type="Proteomes" id="UP000015101"/>
    </source>
</evidence>
<evidence type="ECO:0000256" key="9">
    <source>
        <dbReference type="ARBA" id="ARBA00023201"/>
    </source>
</evidence>
<evidence type="ECO:0000313" key="14">
    <source>
        <dbReference type="EnsemblMetazoa" id="HelroP180249"/>
    </source>
</evidence>
<dbReference type="PROSITE" id="PS01206">
    <property type="entry name" value="ASC"/>
    <property type="match status" value="1"/>
</dbReference>
<reference evidence="15" key="1">
    <citation type="submission" date="2012-12" db="EMBL/GenBank/DDBJ databases">
        <authorList>
            <person name="Hellsten U."/>
            <person name="Grimwood J."/>
            <person name="Chapman J.A."/>
            <person name="Shapiro H."/>
            <person name="Aerts A."/>
            <person name="Otillar R.P."/>
            <person name="Terry A.Y."/>
            <person name="Boore J.L."/>
            <person name="Simakov O."/>
            <person name="Marletaz F."/>
            <person name="Cho S.-J."/>
            <person name="Edsinger-Gonzales E."/>
            <person name="Havlak P."/>
            <person name="Kuo D.-H."/>
            <person name="Larsson T."/>
            <person name="Lv J."/>
            <person name="Arendt D."/>
            <person name="Savage R."/>
            <person name="Osoegawa K."/>
            <person name="de Jong P."/>
            <person name="Lindberg D.R."/>
            <person name="Seaver E.C."/>
            <person name="Weisblat D.A."/>
            <person name="Putnam N.H."/>
            <person name="Grigoriev I.V."/>
            <person name="Rokhsar D.S."/>
        </authorList>
    </citation>
    <scope>NUCLEOTIDE SEQUENCE</scope>
</reference>
<keyword evidence="9 11" id="KW-0739">Sodium transport</keyword>
<keyword evidence="6" id="KW-0915">Sodium</keyword>
<organism evidence="14 15">
    <name type="scientific">Helobdella robusta</name>
    <name type="common">Californian leech</name>
    <dbReference type="NCBI Taxonomy" id="6412"/>
    <lineage>
        <taxon>Eukaryota</taxon>
        <taxon>Metazoa</taxon>
        <taxon>Spiralia</taxon>
        <taxon>Lophotrochozoa</taxon>
        <taxon>Annelida</taxon>
        <taxon>Clitellata</taxon>
        <taxon>Hirudinea</taxon>
        <taxon>Rhynchobdellida</taxon>
        <taxon>Glossiphoniidae</taxon>
        <taxon>Helobdella</taxon>
    </lineage>
</organism>
<protein>
    <submittedName>
        <fullName evidence="13 14">Uncharacterized protein</fullName>
    </submittedName>
</protein>
<comment type="similarity">
    <text evidence="11">Belongs to the amiloride-sensitive sodium channel (TC 1.A.6) family.</text>
</comment>
<dbReference type="KEGG" id="hro:HELRODRAFT_180249"/>
<dbReference type="InterPro" id="IPR020903">
    <property type="entry name" value="ENaC_CS"/>
</dbReference>
<dbReference type="CTD" id="20207626"/>
<dbReference type="RefSeq" id="XP_009027818.1">
    <property type="nucleotide sequence ID" value="XM_009029570.1"/>
</dbReference>
<dbReference type="EMBL" id="KB097572">
    <property type="protein sequence ID" value="ESN94081.1"/>
    <property type="molecule type" value="Genomic_DNA"/>
</dbReference>
<dbReference type="Gene3D" id="1.10.287.770">
    <property type="entry name" value="YojJ-like"/>
    <property type="match status" value="1"/>
</dbReference>
<dbReference type="OrthoDB" id="6502088at2759"/>
<dbReference type="Gene3D" id="1.10.287.820">
    <property type="entry name" value="Acid-sensing ion channel domain"/>
    <property type="match status" value="1"/>
</dbReference>
<evidence type="ECO:0000256" key="11">
    <source>
        <dbReference type="RuleBase" id="RU000679"/>
    </source>
</evidence>
<dbReference type="PANTHER" id="PTHR11690:SF248">
    <property type="entry name" value="PICKPOCKET 17, ISOFORM A"/>
    <property type="match status" value="1"/>
</dbReference>
<dbReference type="EMBL" id="AMQM01007133">
    <property type="status" value="NOT_ANNOTATED_CDS"/>
    <property type="molecule type" value="Genomic_DNA"/>
</dbReference>
<dbReference type="InParanoid" id="T1FFM7"/>
<dbReference type="FunCoup" id="T1FFM7">
    <property type="interactions" value="64"/>
</dbReference>
<dbReference type="GO" id="GO:0015280">
    <property type="term" value="F:ligand-gated sodium channel activity"/>
    <property type="evidence" value="ECO:0000318"/>
    <property type="project" value="GO_Central"/>
</dbReference>
<dbReference type="HOGENOM" id="CLU_311296_0_0_1"/>
<dbReference type="GO" id="GO:0035725">
    <property type="term" value="P:sodium ion transmembrane transport"/>
    <property type="evidence" value="ECO:0000318"/>
    <property type="project" value="GO_Central"/>
</dbReference>
<feature type="transmembrane region" description="Helical" evidence="12">
    <location>
        <begin position="557"/>
        <end position="574"/>
    </location>
</feature>
<evidence type="ECO:0000256" key="8">
    <source>
        <dbReference type="ARBA" id="ARBA00023136"/>
    </source>
</evidence>
<dbReference type="Proteomes" id="UP000015101">
    <property type="component" value="Unassembled WGS sequence"/>
</dbReference>
<gene>
    <name evidence="14" type="primary">20207626</name>
    <name evidence="13" type="ORF">HELRODRAFT_180249</name>
</gene>
<dbReference type="PRINTS" id="PR01078">
    <property type="entry name" value="AMINACHANNEL"/>
</dbReference>
<feature type="transmembrane region" description="Helical" evidence="12">
    <location>
        <begin position="926"/>
        <end position="943"/>
    </location>
</feature>
<evidence type="ECO:0000256" key="3">
    <source>
        <dbReference type="ARBA" id="ARBA00022461"/>
    </source>
</evidence>
<dbReference type="InterPro" id="IPR001873">
    <property type="entry name" value="ENaC"/>
</dbReference>
<dbReference type="AlphaFoldDB" id="T1FFM7"/>
<evidence type="ECO:0000256" key="1">
    <source>
        <dbReference type="ARBA" id="ARBA00004141"/>
    </source>
</evidence>
<evidence type="ECO:0000256" key="2">
    <source>
        <dbReference type="ARBA" id="ARBA00022448"/>
    </source>
</evidence>
<accession>T1FFM7</accession>
<feature type="transmembrane region" description="Helical" evidence="12">
    <location>
        <begin position="888"/>
        <end position="914"/>
    </location>
</feature>
<proteinExistence type="inferred from homology"/>
<keyword evidence="5 12" id="KW-1133">Transmembrane helix</keyword>
<evidence type="ECO:0000256" key="6">
    <source>
        <dbReference type="ARBA" id="ARBA00023053"/>
    </source>
</evidence>
<evidence type="ECO:0000256" key="10">
    <source>
        <dbReference type="ARBA" id="ARBA00023303"/>
    </source>
</evidence>
<keyword evidence="2 11" id="KW-0813">Transport</keyword>
<evidence type="ECO:0000256" key="7">
    <source>
        <dbReference type="ARBA" id="ARBA00023065"/>
    </source>
</evidence>
<reference evidence="13 15" key="2">
    <citation type="journal article" date="2013" name="Nature">
        <title>Insights into bilaterian evolution from three spiralian genomes.</title>
        <authorList>
            <person name="Simakov O."/>
            <person name="Marletaz F."/>
            <person name="Cho S.J."/>
            <person name="Edsinger-Gonzales E."/>
            <person name="Havlak P."/>
            <person name="Hellsten U."/>
            <person name="Kuo D.H."/>
            <person name="Larsson T."/>
            <person name="Lv J."/>
            <person name="Arendt D."/>
            <person name="Savage R."/>
            <person name="Osoegawa K."/>
            <person name="de Jong P."/>
            <person name="Grimwood J."/>
            <person name="Chapman J.A."/>
            <person name="Shapiro H."/>
            <person name="Aerts A."/>
            <person name="Otillar R.P."/>
            <person name="Terry A.Y."/>
            <person name="Boore J.L."/>
            <person name="Grigoriev I.V."/>
            <person name="Lindberg D.R."/>
            <person name="Seaver E.C."/>
            <person name="Weisblat D.A."/>
            <person name="Putnam N.H."/>
            <person name="Rokhsar D.S."/>
        </authorList>
    </citation>
    <scope>NUCLEOTIDE SEQUENCE</scope>
</reference>
<dbReference type="eggNOG" id="KOG4294">
    <property type="taxonomic scope" value="Eukaryota"/>
</dbReference>
<dbReference type="Pfam" id="PF00858">
    <property type="entry name" value="ASC"/>
    <property type="match status" value="2"/>
</dbReference>
<name>T1FFM7_HELRO</name>
<sequence>MAICLAIFQIHDRFALYLQYPTSTEIDIVSFNNMTFPQVTICNNNYIKLSSAQHLGLVEYFKQFMPPFQLDVIASRAQLKIQPPSYENQSELVQARRFLSSGSDELHYWMWNRETCSSESVELRFTDAEKNKMYVNKPGAEMGLLLVLVANRSDYFIQSSFSSGYRILLHEPGEPPQMQEHGFMVNLGEEVNVALSATKTIRQPAPYGTCRDLPDYDQTGCELKCLAEIIIKNCGCRPIHMEEIGNESICDYFEENSCVVTVIGDYYVGKLNDTILCSCPPMCNEINYETSITGSRFSRYIFDVIKKRMAENETQEDFQENAVVVRIYFSSLQYTKITTVVAYSVMALLSDLGGTFGLLLGSTFLTLVEVFELLWDLFLYVLLKKKMKKETVVSKKKNHKHIKPEQFLTRRPFKGKIVLNEALTAKSLRTYGIDRCCDSMSSSHQDDIQTVASKSDDAKMFVNVSQADENNQAKIPIPSSADYDKKKLVSIDCDKGKFVLFKEFKISKMWKHRSSANEDNEEHLFLIKAELIKSIDEISIIGVKQCGDSNRSILNRVMWFIFILFGITLAMYQVNDRLMYYLTYPTSTEYDIVPFDNILPQVTVCNNNFIKKSSAESLGLVEYFKTLEDGEHDFFNKTGSIEERKFLSPGLEQMCSWNALPCYNETIDTTFTNAGQCIIFDPRKKKFDNITGPGARMGLQLILFVNQSDYLIQKGFTLGFNVMVHEPEDPPHVLDLGFKINVGKETNVVVSVTSITRLKPPHGNCKDQLGYNQVTCKLRCLVREVVNNCGCRPIYLKGIGNESICDYHDEIHCVDNLYTDLHKDSVTSSKFSNINLPSIKKFFDKKSLEFNQSDISVLRVFPSSMQHTKISCVKAYSESALLSDLGGALGFLLGSTFLTVFEVFELVWNLCLYAYARKKYRQEFELCRIVFFIVIKQLLVLIIV</sequence>
<evidence type="ECO:0000313" key="13">
    <source>
        <dbReference type="EMBL" id="ESN94081.1"/>
    </source>
</evidence>
<keyword evidence="10 11" id="KW-0407">Ion channel</keyword>
<keyword evidence="4 11" id="KW-0812">Transmembrane</keyword>
<dbReference type="PANTHER" id="PTHR11690">
    <property type="entry name" value="AMILORIDE-SENSITIVE SODIUM CHANNEL-RELATED"/>
    <property type="match status" value="1"/>
</dbReference>
<evidence type="ECO:0000256" key="12">
    <source>
        <dbReference type="SAM" id="Phobius"/>
    </source>
</evidence>
<dbReference type="GO" id="GO:0005886">
    <property type="term" value="C:plasma membrane"/>
    <property type="evidence" value="ECO:0000318"/>
    <property type="project" value="GO_Central"/>
</dbReference>
<keyword evidence="3 11" id="KW-0894">Sodium channel</keyword>
<keyword evidence="7 11" id="KW-0406">Ion transport</keyword>
<dbReference type="GeneID" id="20207626"/>
<dbReference type="Gene3D" id="2.60.470.10">
    <property type="entry name" value="Acid-sensing ion channels like domains"/>
    <property type="match status" value="2"/>
</dbReference>
<comment type="subcellular location">
    <subcellularLocation>
        <location evidence="1">Membrane</location>
        <topology evidence="1">Multi-pass membrane protein</topology>
    </subcellularLocation>
</comment>
<dbReference type="EnsemblMetazoa" id="HelroT180249">
    <property type="protein sequence ID" value="HelroP180249"/>
    <property type="gene ID" value="HelroG180249"/>
</dbReference>
<evidence type="ECO:0000256" key="4">
    <source>
        <dbReference type="ARBA" id="ARBA00022692"/>
    </source>
</evidence>
<evidence type="ECO:0000256" key="5">
    <source>
        <dbReference type="ARBA" id="ARBA00022989"/>
    </source>
</evidence>
<feature type="transmembrane region" description="Helical" evidence="12">
    <location>
        <begin position="356"/>
        <end position="383"/>
    </location>
</feature>
<keyword evidence="8 12" id="KW-0472">Membrane</keyword>
<dbReference type="OMA" id="CATHMQL"/>
<keyword evidence="15" id="KW-1185">Reference proteome</keyword>